<dbReference type="InterPro" id="IPR003953">
    <property type="entry name" value="FAD-dep_OxRdtase_2_FAD-bd"/>
</dbReference>
<evidence type="ECO:0000256" key="6">
    <source>
        <dbReference type="ARBA" id="ARBA00061147"/>
    </source>
</evidence>
<dbReference type="InterPro" id="IPR036188">
    <property type="entry name" value="FAD/NAD-bd_sf"/>
</dbReference>
<dbReference type="FunFam" id="3.50.50.60:FF:000208">
    <property type="entry name" value="3-ketosteroid dehydrogenase"/>
    <property type="match status" value="1"/>
</dbReference>
<dbReference type="EMBL" id="VTUX01000007">
    <property type="protein sequence ID" value="KAA1189438.1"/>
    <property type="molecule type" value="Genomic_DNA"/>
</dbReference>
<evidence type="ECO:0000256" key="4">
    <source>
        <dbReference type="ARBA" id="ARBA00023002"/>
    </source>
</evidence>
<dbReference type="InterPro" id="IPR027477">
    <property type="entry name" value="Succ_DH/fumarate_Rdtase_cat_sf"/>
</dbReference>
<feature type="domain" description="FAD-dependent oxidoreductase 2 FAD-binding" evidence="9">
    <location>
        <begin position="8"/>
        <end position="543"/>
    </location>
</feature>
<dbReference type="PANTHER" id="PTHR43400:SF10">
    <property type="entry name" value="3-OXOSTEROID 1-DEHYDROGENASE"/>
    <property type="match status" value="1"/>
</dbReference>
<comment type="caution">
    <text evidence="10">The sequence shown here is derived from an EMBL/GenBank/DDBJ whole genome shotgun (WGS) entry which is preliminary data.</text>
</comment>
<dbReference type="SUPFAM" id="SSF51905">
    <property type="entry name" value="FAD/NAD(P)-binding domain"/>
    <property type="match status" value="1"/>
</dbReference>
<evidence type="ECO:0000256" key="1">
    <source>
        <dbReference type="ARBA" id="ARBA00001974"/>
    </source>
</evidence>
<dbReference type="Proteomes" id="UP000323708">
    <property type="component" value="Unassembled WGS sequence"/>
</dbReference>
<accession>A0A5B0WSI3</accession>
<comment type="catalytic activity">
    <reaction evidence="5">
        <text>a 3-oxosteroid + A = a 3-oxo-Delta(1)-steroid + AH2</text>
        <dbReference type="Rhea" id="RHEA:13329"/>
        <dbReference type="ChEBI" id="CHEBI:13193"/>
        <dbReference type="ChEBI" id="CHEBI:17499"/>
        <dbReference type="ChEBI" id="CHEBI:20156"/>
        <dbReference type="ChEBI" id="CHEBI:47788"/>
        <dbReference type="EC" id="1.3.99.4"/>
    </reaction>
</comment>
<dbReference type="GO" id="GO:0008202">
    <property type="term" value="P:steroid metabolic process"/>
    <property type="evidence" value="ECO:0007669"/>
    <property type="project" value="UniProtKB-ARBA"/>
</dbReference>
<gene>
    <name evidence="10" type="ORF">F0M18_13830</name>
</gene>
<dbReference type="InterPro" id="IPR050315">
    <property type="entry name" value="FAD-oxidoreductase_2"/>
</dbReference>
<keyword evidence="11" id="KW-1185">Reference proteome</keyword>
<protein>
    <recommendedName>
        <fullName evidence="8">3-oxosteroid 1-dehydrogenase</fullName>
        <ecNumber evidence="7">1.3.99.4</ecNumber>
    </recommendedName>
</protein>
<evidence type="ECO:0000256" key="5">
    <source>
        <dbReference type="ARBA" id="ARBA00051951"/>
    </source>
</evidence>
<dbReference type="Gene3D" id="3.50.50.60">
    <property type="entry name" value="FAD/NAD(P)-binding domain"/>
    <property type="match status" value="2"/>
</dbReference>
<dbReference type="SUPFAM" id="SSF56425">
    <property type="entry name" value="Succinate dehydrogenase/fumarate reductase flavoprotein, catalytic domain"/>
    <property type="match status" value="1"/>
</dbReference>
<sequence length="569" mass="61017">MDAKKEVDWLVAGSGAAGMTGAVVAHELGGDVLVVEKEPMFGGTTCKSGGVAWIPGNHRQGEFGVADSAEEGYRYLKGLIGDSVSESRLRAYAERAAEMLQFMMQHSHVDFTPLPEYMDYYENVPGYKPGGRSMDPGVIHLRKLGAEGRSIRDDFTGPLPFSVTVPEGRCLGEMNFKSYLLGAWLLLRYLTDIPARLQGRQDQRLALGPALVSKLRLTLKERGVPLWLNSPVTELMVEQGRVVGANIQREGEQVAVRARRGVLLATGGFSRNAALRQQYQHPAVGGDWTASAPGATGDGIVLGQAVGAGLGFMGSSWWSPTVVLPNDEARLALIAGKAYPGSIMVNRAGKRFTNEAAPYEDVVKDQLASESRGEGAVPAYLLFDATFRSKYPAGNIHPGKLESDARLPKAFFETGLLTRADSIAELAEQTGIDGEQLQATLARFNENARRGEDPDFHRGATHHDRYYADPKVQPNPCLGPVETPPFYALRVEAGDLDTKGGLQADEHGRVLGEAGEPIPGLYAAGNTSAAVMGDTYPGAGATIGSAMTFAYLAAQHAFNNKAPQEKTDG</sequence>
<keyword evidence="4" id="KW-0560">Oxidoreductase</keyword>
<dbReference type="PANTHER" id="PTHR43400">
    <property type="entry name" value="FUMARATE REDUCTASE"/>
    <property type="match status" value="1"/>
</dbReference>
<name>A0A5B0WSI3_9GAMM</name>
<evidence type="ECO:0000313" key="11">
    <source>
        <dbReference type="Proteomes" id="UP000323708"/>
    </source>
</evidence>
<organism evidence="10 11">
    <name type="scientific">Pseudohalioglobus sediminis</name>
    <dbReference type="NCBI Taxonomy" id="2606449"/>
    <lineage>
        <taxon>Bacteria</taxon>
        <taxon>Pseudomonadati</taxon>
        <taxon>Pseudomonadota</taxon>
        <taxon>Gammaproteobacteria</taxon>
        <taxon>Cellvibrionales</taxon>
        <taxon>Halieaceae</taxon>
        <taxon>Pseudohalioglobus</taxon>
    </lineage>
</organism>
<evidence type="ECO:0000256" key="8">
    <source>
        <dbReference type="ARBA" id="ARBA00069709"/>
    </source>
</evidence>
<evidence type="ECO:0000313" key="10">
    <source>
        <dbReference type="EMBL" id="KAA1189438.1"/>
    </source>
</evidence>
<comment type="cofactor">
    <cofactor evidence="1">
        <name>FAD</name>
        <dbReference type="ChEBI" id="CHEBI:57692"/>
    </cofactor>
</comment>
<keyword evidence="2" id="KW-0285">Flavoprotein</keyword>
<keyword evidence="3" id="KW-0274">FAD</keyword>
<evidence type="ECO:0000256" key="7">
    <source>
        <dbReference type="ARBA" id="ARBA00066536"/>
    </source>
</evidence>
<dbReference type="EC" id="1.3.99.4" evidence="7"/>
<reference evidence="10 11" key="1">
    <citation type="submission" date="2019-09" db="EMBL/GenBank/DDBJ databases">
        <authorList>
            <person name="Chen X.-Y."/>
        </authorList>
    </citation>
    <scope>NUCLEOTIDE SEQUENCE [LARGE SCALE GENOMIC DNA]</scope>
    <source>
        <strain evidence="10 11">NY5</strain>
    </source>
</reference>
<dbReference type="AlphaFoldDB" id="A0A5B0WSI3"/>
<evidence type="ECO:0000259" key="9">
    <source>
        <dbReference type="Pfam" id="PF00890"/>
    </source>
</evidence>
<evidence type="ECO:0000256" key="2">
    <source>
        <dbReference type="ARBA" id="ARBA00022630"/>
    </source>
</evidence>
<dbReference type="Gene3D" id="3.90.700.10">
    <property type="entry name" value="Succinate dehydrogenase/fumarate reductase flavoprotein, catalytic domain"/>
    <property type="match status" value="1"/>
</dbReference>
<evidence type="ECO:0000256" key="3">
    <source>
        <dbReference type="ARBA" id="ARBA00022827"/>
    </source>
</evidence>
<proteinExistence type="inferred from homology"/>
<dbReference type="Pfam" id="PF00890">
    <property type="entry name" value="FAD_binding_2"/>
    <property type="match status" value="1"/>
</dbReference>
<dbReference type="RefSeq" id="WP_149612049.1">
    <property type="nucleotide sequence ID" value="NZ_VTUX01000007.1"/>
</dbReference>
<comment type="similarity">
    <text evidence="6">Belongs to the FAD-dependent oxidoreductase 2 family. 3-oxosteroid dehydrogenase subfamily.</text>
</comment>
<dbReference type="GO" id="GO:0047571">
    <property type="term" value="F:3-oxosteroid 1-dehydrogenase activity"/>
    <property type="evidence" value="ECO:0007669"/>
    <property type="project" value="UniProtKB-EC"/>
</dbReference>